<feature type="region of interest" description="Disordered" evidence="1">
    <location>
        <begin position="238"/>
        <end position="265"/>
    </location>
</feature>
<evidence type="ECO:0000256" key="1">
    <source>
        <dbReference type="SAM" id="MobiDB-lite"/>
    </source>
</evidence>
<proteinExistence type="predicted"/>
<evidence type="ECO:0000313" key="2">
    <source>
        <dbReference type="EMBL" id="VVC40612.1"/>
    </source>
</evidence>
<sequence>MSSTDRSISSGFPIPQWMKSKINDRFDLDQQSFPLPATDDSFFLVRYLKQDTANDKQIESLLTKTKSLDDNIPQKTIQNLNKMPPALIVTETPEFKGHTLACQRFITNTCADVVAATSLGENVIDPPKSLGVDDGFKSGASECGKSIVAMAHQMVSGRRMYKGRASGPQDLIIAEPSTSVLSKRRNSKSLPASPLSSPPGSPRSIRKNPYFTAPFQEESGDKQGSSWILSNLFSKRANSQEELSDKEQKRLPKPSSSSNLYIKPKPTELREMNFWSPTSM</sequence>
<accession>A0A5E4NDQ1</accession>
<dbReference type="OrthoDB" id="8192147at2759"/>
<feature type="region of interest" description="Disordered" evidence="1">
    <location>
        <begin position="172"/>
        <end position="208"/>
    </location>
</feature>
<protein>
    <submittedName>
        <fullName evidence="2">Uncharacterized protein</fullName>
    </submittedName>
</protein>
<dbReference type="AlphaFoldDB" id="A0A5E4NDQ1"/>
<dbReference type="Proteomes" id="UP000325440">
    <property type="component" value="Unassembled WGS sequence"/>
</dbReference>
<name>A0A5E4NDQ1_9HEMI</name>
<reference evidence="2 3" key="1">
    <citation type="submission" date="2019-08" db="EMBL/GenBank/DDBJ databases">
        <authorList>
            <person name="Alioto T."/>
            <person name="Alioto T."/>
            <person name="Gomez Garrido J."/>
        </authorList>
    </citation>
    <scope>NUCLEOTIDE SEQUENCE [LARGE SCALE GENOMIC DNA]</scope>
</reference>
<dbReference type="EMBL" id="CABPRJ010001906">
    <property type="protein sequence ID" value="VVC40612.1"/>
    <property type="molecule type" value="Genomic_DNA"/>
</dbReference>
<evidence type="ECO:0000313" key="3">
    <source>
        <dbReference type="Proteomes" id="UP000325440"/>
    </source>
</evidence>
<keyword evidence="3" id="KW-1185">Reference proteome</keyword>
<gene>
    <name evidence="2" type="ORF">CINCED_3A006363</name>
</gene>
<organism evidence="2 3">
    <name type="scientific">Cinara cedri</name>
    <dbReference type="NCBI Taxonomy" id="506608"/>
    <lineage>
        <taxon>Eukaryota</taxon>
        <taxon>Metazoa</taxon>
        <taxon>Ecdysozoa</taxon>
        <taxon>Arthropoda</taxon>
        <taxon>Hexapoda</taxon>
        <taxon>Insecta</taxon>
        <taxon>Pterygota</taxon>
        <taxon>Neoptera</taxon>
        <taxon>Paraneoptera</taxon>
        <taxon>Hemiptera</taxon>
        <taxon>Sternorrhyncha</taxon>
        <taxon>Aphidomorpha</taxon>
        <taxon>Aphidoidea</taxon>
        <taxon>Aphididae</taxon>
        <taxon>Lachninae</taxon>
        <taxon>Cinara</taxon>
    </lineage>
</organism>